<dbReference type="SUPFAM" id="SSF52172">
    <property type="entry name" value="CheY-like"/>
    <property type="match status" value="1"/>
</dbReference>
<dbReference type="InterPro" id="IPR001789">
    <property type="entry name" value="Sig_transdc_resp-reg_receiver"/>
</dbReference>
<dbReference type="KEGG" id="awd:AWOD_II_1181"/>
<dbReference type="PROSITE" id="PS50110">
    <property type="entry name" value="RESPONSE_REGULATORY"/>
    <property type="match status" value="1"/>
</dbReference>
<dbReference type="Proteomes" id="UP000032427">
    <property type="component" value="Chromosome 2"/>
</dbReference>
<dbReference type="PATRIC" id="fig|80852.17.peg.3987"/>
<dbReference type="PANTHER" id="PTHR43228">
    <property type="entry name" value="TWO-COMPONENT RESPONSE REGULATOR"/>
    <property type="match status" value="1"/>
</dbReference>
<dbReference type="EMBL" id="LN554847">
    <property type="protein sequence ID" value="CED57796.1"/>
    <property type="molecule type" value="Genomic_DNA"/>
</dbReference>
<dbReference type="AlphaFoldDB" id="A0A090I840"/>
<dbReference type="GeneID" id="28543439"/>
<dbReference type="OrthoDB" id="5902636at2"/>
<reference evidence="4" key="1">
    <citation type="submission" date="2014-09" db="EMBL/GenBank/DDBJ databases">
        <authorList>
            <person name="Hjerde E."/>
        </authorList>
    </citation>
    <scope>NUCLEOTIDE SEQUENCE [LARGE SCALE GENOMIC DNA]</scope>
    <source>
        <strain evidence="4">06/09/139</strain>
    </source>
</reference>
<dbReference type="GO" id="GO:0000160">
    <property type="term" value="P:phosphorelay signal transduction system"/>
    <property type="evidence" value="ECO:0007669"/>
    <property type="project" value="InterPro"/>
</dbReference>
<keyword evidence="1" id="KW-0597">Phosphoprotein</keyword>
<dbReference type="PANTHER" id="PTHR43228:SF1">
    <property type="entry name" value="TWO-COMPONENT RESPONSE REGULATOR ARR22"/>
    <property type="match status" value="1"/>
</dbReference>
<dbReference type="Gene3D" id="3.40.50.2300">
    <property type="match status" value="1"/>
</dbReference>
<evidence type="ECO:0000313" key="4">
    <source>
        <dbReference type="Proteomes" id="UP000032427"/>
    </source>
</evidence>
<dbReference type="SMART" id="SM00448">
    <property type="entry name" value="REC"/>
    <property type="match status" value="1"/>
</dbReference>
<feature type="modified residue" description="4-aspartylphosphate" evidence="1">
    <location>
        <position position="68"/>
    </location>
</feature>
<dbReference type="HOGENOM" id="CLU_036597_0_0_6"/>
<dbReference type="InterPro" id="IPR052048">
    <property type="entry name" value="ST_Response_Regulator"/>
</dbReference>
<dbReference type="STRING" id="80852.AWOD_II_1181"/>
<gene>
    <name evidence="3" type="ORF">AWOD_II_1181</name>
</gene>
<evidence type="ECO:0000259" key="2">
    <source>
        <dbReference type="PROSITE" id="PS50110"/>
    </source>
</evidence>
<dbReference type="Pfam" id="PF00072">
    <property type="entry name" value="Response_reg"/>
    <property type="match status" value="1"/>
</dbReference>
<keyword evidence="4" id="KW-1185">Reference proteome</keyword>
<protein>
    <submittedName>
        <fullName evidence="3">Response regulator</fullName>
    </submittedName>
</protein>
<proteinExistence type="predicted"/>
<organism evidence="3 4">
    <name type="scientific">Aliivibrio wodanis</name>
    <dbReference type="NCBI Taxonomy" id="80852"/>
    <lineage>
        <taxon>Bacteria</taxon>
        <taxon>Pseudomonadati</taxon>
        <taxon>Pseudomonadota</taxon>
        <taxon>Gammaproteobacteria</taxon>
        <taxon>Vibrionales</taxon>
        <taxon>Vibrionaceae</taxon>
        <taxon>Aliivibrio</taxon>
    </lineage>
</organism>
<evidence type="ECO:0000256" key="1">
    <source>
        <dbReference type="PROSITE-ProRule" id="PRU00169"/>
    </source>
</evidence>
<accession>A0A090I840</accession>
<sequence>MDILAPEIIRKKPIQNFNILIVDDCQVSSKYLSQLIEHLGYPAPDLVTSYQQAIKSCVKRAYSLLFIDYHLEQTLNGSELYDLLKEKGFIQPYTRVITVSGDNTTQTVLSTLSKGNGDYLCKPINKSILSNKMTHAYQEYCLFKQLYSLKNNKNDTELQRQTIEFAKTNNINELDQYLIDLLMSTNKGKLLSLCQEPEFSTRKNYLLAQLEVENELELIPKEELLKKTQQLCEQYSLFTPAFDFLASLYINQKYYEDALLSANTALNLTPSVPSRALQVIKLALSCNNKSSFLKATHLLANHLPIADPNWCSYVIECLNYYDAYIQKAQSESDRNQLILDQKNFIRRSEYRLTPIQRGQLNIMFNLSIAKHLIEEGDIIQAKQNTLKSLHPYYNNLHQLSSVTLVETLYLLSFFGEIWLIEKINEVLKQKKKIDNYARHSLSILKNSTEFKNSLSSLSQTITAAYHKQEIAPDEALELYQEGLVQYPYSTELCLGLLECYVKLSLDNPTKASKALALTIDIPLSESLNKKRDSLVQCLHANIDFIKENSYGLRHKMDSASKDTALLDPSLKLSFE</sequence>
<evidence type="ECO:0000313" key="3">
    <source>
        <dbReference type="EMBL" id="CED57796.1"/>
    </source>
</evidence>
<dbReference type="InterPro" id="IPR011006">
    <property type="entry name" value="CheY-like_superfamily"/>
</dbReference>
<name>A0A090I840_9GAMM</name>
<feature type="domain" description="Response regulatory" evidence="2">
    <location>
        <begin position="18"/>
        <end position="137"/>
    </location>
</feature>